<dbReference type="NCBIfam" id="TIGR02684">
    <property type="entry name" value="dnstrm_HI1420"/>
    <property type="match status" value="1"/>
</dbReference>
<protein>
    <submittedName>
        <fullName evidence="1">Transcriptional regulator</fullName>
    </submittedName>
</protein>
<evidence type="ECO:0000313" key="2">
    <source>
        <dbReference type="Proteomes" id="UP000502259"/>
    </source>
</evidence>
<accession>A0A6F8U315</accession>
<proteinExistence type="predicted"/>
<dbReference type="Pfam" id="PF21716">
    <property type="entry name" value="dnstrm_HI1420"/>
    <property type="match status" value="1"/>
</dbReference>
<dbReference type="InterPro" id="IPR014057">
    <property type="entry name" value="HI1420"/>
</dbReference>
<dbReference type="InterPro" id="IPR001387">
    <property type="entry name" value="Cro/C1-type_HTH"/>
</dbReference>
<evidence type="ECO:0000313" key="1">
    <source>
        <dbReference type="EMBL" id="BCB07526.1"/>
    </source>
</evidence>
<sequence length="98" mass="10364">MSERLYDYDPAAALDSEAAIAIFLADAFETGDANYIAKAVGVAARAKGMSQLATETGLSREQLYRSFGESGNPTLKTMLAVTRALGIDITARPHKPAA</sequence>
<keyword evidence="2" id="KW-1185">Reference proteome</keyword>
<dbReference type="Proteomes" id="UP000502259">
    <property type="component" value="Chromosome"/>
</dbReference>
<dbReference type="GO" id="GO:0003677">
    <property type="term" value="F:DNA binding"/>
    <property type="evidence" value="ECO:0007669"/>
    <property type="project" value="InterPro"/>
</dbReference>
<organism evidence="1 2">
    <name type="scientific">Halomonas hydrothermalis</name>
    <dbReference type="NCBI Taxonomy" id="115561"/>
    <lineage>
        <taxon>Bacteria</taxon>
        <taxon>Pseudomonadati</taxon>
        <taxon>Pseudomonadota</taxon>
        <taxon>Gammaproteobacteria</taxon>
        <taxon>Oceanospirillales</taxon>
        <taxon>Halomonadaceae</taxon>
        <taxon>Halomonas</taxon>
    </lineage>
</organism>
<reference evidence="1 2" key="1">
    <citation type="submission" date="2020-03" db="EMBL/GenBank/DDBJ databases">
        <title>Complete Genome Sequence of Halomonas hydrothermalis Strain Slthf2, Halophilic Bacterium Isolated from Deep-Sea Hydrothermal-Vent Environments.</title>
        <authorList>
            <person name="Takeyama N."/>
            <person name="Huang M."/>
            <person name="Sato K."/>
            <person name="Galipon J."/>
            <person name="Arakawa K."/>
        </authorList>
    </citation>
    <scope>NUCLEOTIDE SEQUENCE [LARGE SCALE GENOMIC DNA]</scope>
    <source>
        <strain evidence="1 2">Slthf2</strain>
    </source>
</reference>
<dbReference type="EMBL" id="AP022843">
    <property type="protein sequence ID" value="BCB07526.1"/>
    <property type="molecule type" value="Genomic_DNA"/>
</dbReference>
<dbReference type="RefSeq" id="WP_172420526.1">
    <property type="nucleotide sequence ID" value="NZ_AP022843.1"/>
</dbReference>
<dbReference type="CDD" id="cd00093">
    <property type="entry name" value="HTH_XRE"/>
    <property type="match status" value="1"/>
</dbReference>
<dbReference type="SUPFAM" id="SSF47413">
    <property type="entry name" value="lambda repressor-like DNA-binding domains"/>
    <property type="match status" value="1"/>
</dbReference>
<gene>
    <name evidence="1" type="ORF">HHSLTHF2_14160</name>
</gene>
<dbReference type="AlphaFoldDB" id="A0A6F8U315"/>
<dbReference type="PANTHER" id="PTHR40275">
    <property type="entry name" value="SSL7038 PROTEIN"/>
    <property type="match status" value="1"/>
</dbReference>
<dbReference type="InterPro" id="IPR010982">
    <property type="entry name" value="Lambda_DNA-bd_dom_sf"/>
</dbReference>
<name>A0A6F8U315_9GAMM</name>
<dbReference type="PANTHER" id="PTHR40275:SF1">
    <property type="entry name" value="SSL7038 PROTEIN"/>
    <property type="match status" value="1"/>
</dbReference>